<dbReference type="PROSITE" id="PS51388">
    <property type="entry name" value="GED"/>
    <property type="match status" value="1"/>
</dbReference>
<feature type="domain" description="GED" evidence="1">
    <location>
        <begin position="229"/>
        <end position="322"/>
    </location>
</feature>
<dbReference type="GO" id="GO:0005737">
    <property type="term" value="C:cytoplasm"/>
    <property type="evidence" value="ECO:0007669"/>
    <property type="project" value="TreeGrafter"/>
</dbReference>
<comment type="caution">
    <text evidence="2">The sequence shown here is derived from an EMBL/GenBank/DDBJ whole genome shotgun (WGS) entry which is preliminary data.</text>
</comment>
<proteinExistence type="predicted"/>
<dbReference type="GO" id="GO:0016020">
    <property type="term" value="C:membrane"/>
    <property type="evidence" value="ECO:0007669"/>
    <property type="project" value="TreeGrafter"/>
</dbReference>
<dbReference type="Proteomes" id="UP000541444">
    <property type="component" value="Unassembled WGS sequence"/>
</dbReference>
<dbReference type="Pfam" id="PF01031">
    <property type="entry name" value="Dynamin_M"/>
    <property type="match status" value="1"/>
</dbReference>
<dbReference type="InterPro" id="IPR020850">
    <property type="entry name" value="GED_dom"/>
</dbReference>
<reference evidence="2 3" key="1">
    <citation type="journal article" date="2020" name="IScience">
        <title>Genome Sequencing of the Endangered Kingdonia uniflora (Circaeasteraceae, Ranunculales) Reveals Potential Mechanisms of Evolutionary Specialization.</title>
        <authorList>
            <person name="Sun Y."/>
            <person name="Deng T."/>
            <person name="Zhang A."/>
            <person name="Moore M.J."/>
            <person name="Landis J.B."/>
            <person name="Lin N."/>
            <person name="Zhang H."/>
            <person name="Zhang X."/>
            <person name="Huang J."/>
            <person name="Zhang X."/>
            <person name="Sun H."/>
            <person name="Wang H."/>
        </authorList>
    </citation>
    <scope>NUCLEOTIDE SEQUENCE [LARGE SCALE GENOMIC DNA]</scope>
    <source>
        <strain evidence="2">TB1705</strain>
        <tissue evidence="2">Leaf</tissue>
    </source>
</reference>
<dbReference type="PANTHER" id="PTHR11566">
    <property type="entry name" value="DYNAMIN"/>
    <property type="match status" value="1"/>
</dbReference>
<dbReference type="EMBL" id="JACGCM010000535">
    <property type="protein sequence ID" value="KAF6171109.1"/>
    <property type="molecule type" value="Genomic_DNA"/>
</dbReference>
<organism evidence="2 3">
    <name type="scientific">Kingdonia uniflora</name>
    <dbReference type="NCBI Taxonomy" id="39325"/>
    <lineage>
        <taxon>Eukaryota</taxon>
        <taxon>Viridiplantae</taxon>
        <taxon>Streptophyta</taxon>
        <taxon>Embryophyta</taxon>
        <taxon>Tracheophyta</taxon>
        <taxon>Spermatophyta</taxon>
        <taxon>Magnoliopsida</taxon>
        <taxon>Ranunculales</taxon>
        <taxon>Circaeasteraceae</taxon>
        <taxon>Kingdonia</taxon>
    </lineage>
</organism>
<dbReference type="GO" id="GO:0003924">
    <property type="term" value="F:GTPase activity"/>
    <property type="evidence" value="ECO:0007669"/>
    <property type="project" value="InterPro"/>
</dbReference>
<dbReference type="GO" id="GO:0008017">
    <property type="term" value="F:microtubule binding"/>
    <property type="evidence" value="ECO:0007669"/>
    <property type="project" value="TreeGrafter"/>
</dbReference>
<dbReference type="InterPro" id="IPR003130">
    <property type="entry name" value="GED"/>
</dbReference>
<dbReference type="OrthoDB" id="5061070at2759"/>
<sequence length="370" mass="42643">MTSNLSSMSDAVTAFMSILESSKESLKKILERGEFDEYPEDVHMHCMARMAEMLDEYSKEIQSKSDKKITADNFLMHEFQVLLETRGIGLPNFLPRSAFLILLQKNVREVSETPVIFVKKFWKYVEDVFVRVLKEHSVSYPQLQSSAIRAGRNLISMMKDKSVDRVKEKVADYTCNLDYMSTLNSLMGHQENFTKVLNDKSKSKIGLPIFGDVEVVHLRKYLPVMVQQAFDLKMRLTAYWKIVLLRLVDSLALHLVFSVQNSVNKDMEVEIVKELMNPHNGGIERMLEESPKIAARREKLNKSIKLLTVSKEEVSKIMDRIAADGVVLLKFSMFFVNCMFWLPWCVWSGLLFSFCERPVVKSIISFPVLV</sequence>
<dbReference type="InterPro" id="IPR022812">
    <property type="entry name" value="Dynamin"/>
</dbReference>
<keyword evidence="3" id="KW-1185">Reference proteome</keyword>
<evidence type="ECO:0000313" key="3">
    <source>
        <dbReference type="Proteomes" id="UP000541444"/>
    </source>
</evidence>
<dbReference type="GO" id="GO:0005874">
    <property type="term" value="C:microtubule"/>
    <property type="evidence" value="ECO:0007669"/>
    <property type="project" value="TreeGrafter"/>
</dbReference>
<protein>
    <recommendedName>
        <fullName evidence="1">GED domain-containing protein</fullName>
    </recommendedName>
</protein>
<dbReference type="AlphaFoldDB" id="A0A7J7NVC3"/>
<evidence type="ECO:0000313" key="2">
    <source>
        <dbReference type="EMBL" id="KAF6171109.1"/>
    </source>
</evidence>
<dbReference type="InterPro" id="IPR000375">
    <property type="entry name" value="Dynamin_stalk"/>
</dbReference>
<dbReference type="Gene3D" id="1.20.120.1240">
    <property type="entry name" value="Dynamin, middle domain"/>
    <property type="match status" value="1"/>
</dbReference>
<name>A0A7J7NVC3_9MAGN</name>
<dbReference type="Pfam" id="PF02212">
    <property type="entry name" value="GED"/>
    <property type="match status" value="1"/>
</dbReference>
<evidence type="ECO:0000259" key="1">
    <source>
        <dbReference type="PROSITE" id="PS51388"/>
    </source>
</evidence>
<dbReference type="SMART" id="SM00302">
    <property type="entry name" value="GED"/>
    <property type="match status" value="1"/>
</dbReference>
<accession>A0A7J7NVC3</accession>
<gene>
    <name evidence="2" type="ORF">GIB67_020588</name>
</gene>
<dbReference type="GO" id="GO:0005525">
    <property type="term" value="F:GTP binding"/>
    <property type="evidence" value="ECO:0007669"/>
    <property type="project" value="InterPro"/>
</dbReference>
<dbReference type="PANTHER" id="PTHR11566:SF173">
    <property type="entry name" value="DYNAMIN-RELATED PROTEIN 4C"/>
    <property type="match status" value="1"/>
</dbReference>